<dbReference type="Gene3D" id="3.30.1660.40">
    <property type="entry name" value="FlgT, N-terminal domain"/>
    <property type="match status" value="1"/>
</dbReference>
<reference evidence="6" key="1">
    <citation type="submission" date="2016-05" db="EMBL/GenBank/DDBJ databases">
        <authorList>
            <person name="Baek K."/>
            <person name="Yang S.-J."/>
        </authorList>
    </citation>
    <scope>NUCLEOTIDE SEQUENCE [LARGE SCALE GENOMIC DNA]</scope>
    <source>
        <strain evidence="6">ST58-10</strain>
    </source>
</reference>
<feature type="domain" description="Flagellar assembly protein T N-terminal" evidence="4">
    <location>
        <begin position="26"/>
        <end position="109"/>
    </location>
</feature>
<dbReference type="Pfam" id="PF16548">
    <property type="entry name" value="FlgT_N"/>
    <property type="match status" value="1"/>
</dbReference>
<gene>
    <name evidence="5" type="ORF">A8C75_02860</name>
</gene>
<dbReference type="KEGG" id="mars:A8C75_02860"/>
<dbReference type="RefSeq" id="WP_067377840.1">
    <property type="nucleotide sequence ID" value="NZ_CP015839.1"/>
</dbReference>
<accession>A0A1A9EUE9</accession>
<feature type="chain" id="PRO_5008386456" description="Flagellar assembly protein T N-terminal domain-containing protein" evidence="1">
    <location>
        <begin position="24"/>
        <end position="398"/>
    </location>
</feature>
<evidence type="ECO:0000256" key="1">
    <source>
        <dbReference type="SAM" id="SignalP"/>
    </source>
</evidence>
<dbReference type="Gene3D" id="3.40.50.10610">
    <property type="entry name" value="ABC-type transport auxiliary lipoprotein component"/>
    <property type="match status" value="1"/>
</dbReference>
<reference evidence="5 6" key="2">
    <citation type="journal article" date="2018" name="Int. J. Syst. Evol. Microbiol.">
        <title>Marinobacterium aestuarii sp. nov., a benzene-degrading marine bacterium isolated from estuary sediment.</title>
        <authorList>
            <person name="Bae S.S."/>
            <person name="Jung J."/>
            <person name="Chung D."/>
            <person name="Baek K."/>
        </authorList>
    </citation>
    <scope>NUCLEOTIDE SEQUENCE [LARGE SCALE GENOMIC DNA]</scope>
    <source>
        <strain evidence="5 6">ST58-10</strain>
    </source>
</reference>
<dbReference type="OrthoDB" id="8778507at2"/>
<dbReference type="Gene3D" id="2.40.10.410">
    <property type="entry name" value="FlgT, C-terminal domain"/>
    <property type="match status" value="1"/>
</dbReference>
<feature type="signal peptide" evidence="1">
    <location>
        <begin position="1"/>
        <end position="23"/>
    </location>
</feature>
<evidence type="ECO:0000259" key="3">
    <source>
        <dbReference type="Pfam" id="PF16539"/>
    </source>
</evidence>
<proteinExistence type="predicted"/>
<feature type="domain" description="Flagellar assembly protein T C-terminal" evidence="2">
    <location>
        <begin position="327"/>
        <end position="395"/>
    </location>
</feature>
<evidence type="ECO:0000259" key="4">
    <source>
        <dbReference type="Pfam" id="PF16548"/>
    </source>
</evidence>
<dbReference type="InterPro" id="IPR038165">
    <property type="entry name" value="FlgT_C_sf"/>
</dbReference>
<name>A0A1A9EUE9_9GAMM</name>
<dbReference type="Pfam" id="PF16538">
    <property type="entry name" value="FlgT_C"/>
    <property type="match status" value="1"/>
</dbReference>
<dbReference type="EMBL" id="CP015839">
    <property type="protein sequence ID" value="ANG61515.1"/>
    <property type="molecule type" value="Genomic_DNA"/>
</dbReference>
<evidence type="ECO:0000313" key="6">
    <source>
        <dbReference type="Proteomes" id="UP000078070"/>
    </source>
</evidence>
<protein>
    <recommendedName>
        <fullName evidence="7">Flagellar assembly protein T N-terminal domain-containing protein</fullName>
    </recommendedName>
</protein>
<keyword evidence="6" id="KW-1185">Reference proteome</keyword>
<dbReference type="STRING" id="1821621.A8C75_02860"/>
<dbReference type="Proteomes" id="UP000078070">
    <property type="component" value="Chromosome"/>
</dbReference>
<keyword evidence="1" id="KW-0732">Signal</keyword>
<dbReference type="Pfam" id="PF16539">
    <property type="entry name" value="FlgT_M"/>
    <property type="match status" value="1"/>
</dbReference>
<dbReference type="InterPro" id="IPR032388">
    <property type="entry name" value="FlgT_C"/>
</dbReference>
<feature type="domain" description="Flagellar assembly protein T middle" evidence="3">
    <location>
        <begin position="117"/>
        <end position="282"/>
    </location>
</feature>
<evidence type="ECO:0000313" key="5">
    <source>
        <dbReference type="EMBL" id="ANG61515.1"/>
    </source>
</evidence>
<organism evidence="5 6">
    <name type="scientific">Marinobacterium aestuarii</name>
    <dbReference type="NCBI Taxonomy" id="1821621"/>
    <lineage>
        <taxon>Bacteria</taxon>
        <taxon>Pseudomonadati</taxon>
        <taxon>Pseudomonadota</taxon>
        <taxon>Gammaproteobacteria</taxon>
        <taxon>Oceanospirillales</taxon>
        <taxon>Oceanospirillaceae</taxon>
        <taxon>Marinobacterium</taxon>
    </lineage>
</organism>
<sequence>MFSLLLRITGLAVLLSLATGTQAQSMQAEGRAMIMGSDIASARRAAIQDATEQAALQAAAYISVNQQINDGILEVDNLHMASLGKVRNVQLLDERRQDNWLLVRISADVDIAQGCSNGSSHQYRNRLAVTAFVLQRPQDANLGQLGNIEQALALELTEKLNLNPRLEALNAGNTRLIDNPLSAPTRQLDNGRLLTLLPQSAQFGPQYLVSGVVRDLSMQTPAVHSEQNILKHWFNRAQPQDDRYLRSFAIDLFVHDALSGALLFSHQYQTQGLWNLPMEQNTGFASAAFWQQDYGSKTRLLLEQVGRELGEELACLPFRAPISRIENNRIWFDAGTNAGISTGDRLSLLRLDRLRDNSLDNSRQTFIVDDVQPLSASGTLGNSSEVFNIQRGDLVGSQ</sequence>
<evidence type="ECO:0008006" key="7">
    <source>
        <dbReference type="Google" id="ProtNLM"/>
    </source>
</evidence>
<dbReference type="InterPro" id="IPR038180">
    <property type="entry name" value="FlgT_N_sf"/>
</dbReference>
<dbReference type="InterPro" id="IPR032386">
    <property type="entry name" value="FlgT_M"/>
</dbReference>
<dbReference type="InterPro" id="IPR032370">
    <property type="entry name" value="FlgT_N"/>
</dbReference>
<evidence type="ECO:0000259" key="2">
    <source>
        <dbReference type="Pfam" id="PF16538"/>
    </source>
</evidence>
<dbReference type="AlphaFoldDB" id="A0A1A9EUE9"/>